<keyword evidence="3" id="KW-0804">Transcription</keyword>
<protein>
    <submittedName>
        <fullName evidence="5">GntR family transcriptional regulator</fullName>
    </submittedName>
</protein>
<dbReference type="InterPro" id="IPR036390">
    <property type="entry name" value="WH_DNA-bd_sf"/>
</dbReference>
<name>A0A2M8J2F4_9RHOB</name>
<accession>A0A2M8J2F4</accession>
<dbReference type="Pfam" id="PF07729">
    <property type="entry name" value="FCD"/>
    <property type="match status" value="1"/>
</dbReference>
<feature type="domain" description="HTH gntR-type" evidence="4">
    <location>
        <begin position="33"/>
        <end position="100"/>
    </location>
</feature>
<keyword evidence="1" id="KW-0805">Transcription regulation</keyword>
<evidence type="ECO:0000313" key="6">
    <source>
        <dbReference type="Proteomes" id="UP000231553"/>
    </source>
</evidence>
<evidence type="ECO:0000256" key="3">
    <source>
        <dbReference type="ARBA" id="ARBA00023163"/>
    </source>
</evidence>
<dbReference type="PANTHER" id="PTHR43537:SF49">
    <property type="entry name" value="TRANSCRIPTIONAL REGULATORY PROTEIN"/>
    <property type="match status" value="1"/>
</dbReference>
<dbReference type="InterPro" id="IPR000524">
    <property type="entry name" value="Tscrpt_reg_HTH_GntR"/>
</dbReference>
<sequence length="245" mass="28289">MDPSENATGTWPVAKWKGFEVKKADLVAGKNAEEVVRSITQLLEEEIVFCQLQPRQRLVEDEIAERFGIKRYLARQAIIELERLGLVERIRNRGAMVRLYSPREVNDIHAVRELLEVKAAELIPFPLDANALAELEALQARHAEGIVERDKRKVFYANIAFHRELFRHCANEALIEAIEIFAQKSHAYRSIFTSELEALQWAADEHRAMVEACRAGDRERLVTLCRDHLTPAKNRYIATWQSRFD</sequence>
<dbReference type="Pfam" id="PF00392">
    <property type="entry name" value="GntR"/>
    <property type="match status" value="1"/>
</dbReference>
<evidence type="ECO:0000313" key="5">
    <source>
        <dbReference type="EMBL" id="PJE36956.1"/>
    </source>
</evidence>
<dbReference type="SMART" id="SM00895">
    <property type="entry name" value="FCD"/>
    <property type="match status" value="1"/>
</dbReference>
<evidence type="ECO:0000256" key="1">
    <source>
        <dbReference type="ARBA" id="ARBA00023015"/>
    </source>
</evidence>
<dbReference type="GO" id="GO:0003677">
    <property type="term" value="F:DNA binding"/>
    <property type="evidence" value="ECO:0007669"/>
    <property type="project" value="UniProtKB-KW"/>
</dbReference>
<proteinExistence type="predicted"/>
<dbReference type="SMART" id="SM00345">
    <property type="entry name" value="HTH_GNTR"/>
    <property type="match status" value="1"/>
</dbReference>
<evidence type="ECO:0000259" key="4">
    <source>
        <dbReference type="PROSITE" id="PS50949"/>
    </source>
</evidence>
<keyword evidence="6" id="KW-1185">Reference proteome</keyword>
<dbReference type="GO" id="GO:0003700">
    <property type="term" value="F:DNA-binding transcription factor activity"/>
    <property type="evidence" value="ECO:0007669"/>
    <property type="project" value="InterPro"/>
</dbReference>
<evidence type="ECO:0000256" key="2">
    <source>
        <dbReference type="ARBA" id="ARBA00023125"/>
    </source>
</evidence>
<dbReference type="PROSITE" id="PS50949">
    <property type="entry name" value="HTH_GNTR"/>
    <property type="match status" value="1"/>
</dbReference>
<dbReference type="AlphaFoldDB" id="A0A2M8J2F4"/>
<dbReference type="SUPFAM" id="SSF46785">
    <property type="entry name" value="Winged helix' DNA-binding domain"/>
    <property type="match status" value="1"/>
</dbReference>
<dbReference type="InterPro" id="IPR008920">
    <property type="entry name" value="TF_FadR/GntR_C"/>
</dbReference>
<dbReference type="InterPro" id="IPR036388">
    <property type="entry name" value="WH-like_DNA-bd_sf"/>
</dbReference>
<keyword evidence="2" id="KW-0238">DNA-binding</keyword>
<comment type="caution">
    <text evidence="5">The sequence shown here is derived from an EMBL/GenBank/DDBJ whole genome shotgun (WGS) entry which is preliminary data.</text>
</comment>
<dbReference type="Gene3D" id="1.10.10.10">
    <property type="entry name" value="Winged helix-like DNA-binding domain superfamily/Winged helix DNA-binding domain"/>
    <property type="match status" value="1"/>
</dbReference>
<organism evidence="5 6">
    <name type="scientific">Pseudooceanicola lipolyticus</name>
    <dbReference type="NCBI Taxonomy" id="2029104"/>
    <lineage>
        <taxon>Bacteria</taxon>
        <taxon>Pseudomonadati</taxon>
        <taxon>Pseudomonadota</taxon>
        <taxon>Alphaproteobacteria</taxon>
        <taxon>Rhodobacterales</taxon>
        <taxon>Paracoccaceae</taxon>
        <taxon>Pseudooceanicola</taxon>
    </lineage>
</organism>
<dbReference type="Gene3D" id="1.20.120.530">
    <property type="entry name" value="GntR ligand-binding domain-like"/>
    <property type="match status" value="1"/>
</dbReference>
<dbReference type="OrthoDB" id="8638122at2"/>
<dbReference type="EMBL" id="PGTB01000026">
    <property type="protein sequence ID" value="PJE36956.1"/>
    <property type="molecule type" value="Genomic_DNA"/>
</dbReference>
<dbReference type="InterPro" id="IPR011711">
    <property type="entry name" value="GntR_C"/>
</dbReference>
<dbReference type="PANTHER" id="PTHR43537">
    <property type="entry name" value="TRANSCRIPTIONAL REGULATOR, GNTR FAMILY"/>
    <property type="match status" value="1"/>
</dbReference>
<reference evidence="5 6" key="1">
    <citation type="journal article" date="2018" name="Int. J. Syst. Evol. Microbiol.">
        <title>Pseudooceanicola lipolyticus sp. nov., a marine alphaproteobacterium, reclassification of Oceanicola flagellatus as Pseudooceanicola flagellatus comb. nov. and emended description of the genus Pseudooceanicola.</title>
        <authorList>
            <person name="Huang M.-M."/>
            <person name="Guo L.-L."/>
            <person name="Wu Y.-H."/>
            <person name="Lai Q.-L."/>
            <person name="Shao Z.-Z."/>
            <person name="Wang C.-S."/>
            <person name="Wu M."/>
            <person name="Xu X.-W."/>
        </authorList>
    </citation>
    <scope>NUCLEOTIDE SEQUENCE [LARGE SCALE GENOMIC DNA]</scope>
    <source>
        <strain evidence="5 6">157</strain>
    </source>
</reference>
<dbReference type="SUPFAM" id="SSF48008">
    <property type="entry name" value="GntR ligand-binding domain-like"/>
    <property type="match status" value="1"/>
</dbReference>
<gene>
    <name evidence="5" type="ORF">CVM52_09440</name>
</gene>
<dbReference type="Proteomes" id="UP000231553">
    <property type="component" value="Unassembled WGS sequence"/>
</dbReference>